<evidence type="ECO:0000256" key="1">
    <source>
        <dbReference type="SAM" id="MobiDB-lite"/>
    </source>
</evidence>
<gene>
    <name evidence="2" type="ORF">BcabD6B2_47840</name>
</gene>
<sequence>MPLHRLRRGAEQLRRSEKRVAHQPLVEPSIILAEGNRVGAGIGHGVFGGGGVDVGRRGRQLHHGVQDTKQQGHGESPKYPSQTRAKDKVRPDDAVPAASAAGLSGLSGPPVTGGADEEPGLSDDTAFESAFLPFFFPALDGLWLLFTVRKRDMKWREMRCMRSRSAPEARP</sequence>
<name>A0AAV4LZ25_BABCB</name>
<feature type="compositionally biased region" description="Basic and acidic residues" evidence="1">
    <location>
        <begin position="8"/>
        <end position="20"/>
    </location>
</feature>
<dbReference type="GeneID" id="94196830"/>
<dbReference type="EMBL" id="BPLF01000004">
    <property type="protein sequence ID" value="GIX65349.1"/>
    <property type="molecule type" value="Genomic_DNA"/>
</dbReference>
<dbReference type="Proteomes" id="UP001497744">
    <property type="component" value="Unassembled WGS sequence"/>
</dbReference>
<feature type="compositionally biased region" description="Low complexity" evidence="1">
    <location>
        <begin position="96"/>
        <end position="110"/>
    </location>
</feature>
<comment type="caution">
    <text evidence="2">The sequence shown here is derived from an EMBL/GenBank/DDBJ whole genome shotgun (WGS) entry which is preliminary data.</text>
</comment>
<reference evidence="2 3" key="1">
    <citation type="submission" date="2021-06" db="EMBL/GenBank/DDBJ databases">
        <title>Genome sequence of Babesia caballi.</title>
        <authorList>
            <person name="Yamagishi J."/>
            <person name="Kidaka T."/>
            <person name="Ochi A."/>
        </authorList>
    </citation>
    <scope>NUCLEOTIDE SEQUENCE [LARGE SCALE GENOMIC DNA]</scope>
    <source>
        <strain evidence="2">USDA-D6B2</strain>
    </source>
</reference>
<accession>A0AAV4LZ25</accession>
<protein>
    <submittedName>
        <fullName evidence="2">Uncharacterized protein</fullName>
    </submittedName>
</protein>
<evidence type="ECO:0000313" key="3">
    <source>
        <dbReference type="Proteomes" id="UP001497744"/>
    </source>
</evidence>
<feature type="compositionally biased region" description="Basic and acidic residues" evidence="1">
    <location>
        <begin position="84"/>
        <end position="93"/>
    </location>
</feature>
<dbReference type="AlphaFoldDB" id="A0AAV4LZ25"/>
<keyword evidence="3" id="KW-1185">Reference proteome</keyword>
<dbReference type="RefSeq" id="XP_067717418.1">
    <property type="nucleotide sequence ID" value="XM_067861317.1"/>
</dbReference>
<feature type="compositionally biased region" description="Basic and acidic residues" evidence="1">
    <location>
        <begin position="64"/>
        <end position="76"/>
    </location>
</feature>
<feature type="region of interest" description="Disordered" evidence="1">
    <location>
        <begin position="1"/>
        <end position="21"/>
    </location>
</feature>
<organism evidence="2 3">
    <name type="scientific">Babesia caballi</name>
    <dbReference type="NCBI Taxonomy" id="5871"/>
    <lineage>
        <taxon>Eukaryota</taxon>
        <taxon>Sar</taxon>
        <taxon>Alveolata</taxon>
        <taxon>Apicomplexa</taxon>
        <taxon>Aconoidasida</taxon>
        <taxon>Piroplasmida</taxon>
        <taxon>Babesiidae</taxon>
        <taxon>Babesia</taxon>
    </lineage>
</organism>
<evidence type="ECO:0000313" key="2">
    <source>
        <dbReference type="EMBL" id="GIX65349.1"/>
    </source>
</evidence>
<proteinExistence type="predicted"/>
<feature type="region of interest" description="Disordered" evidence="1">
    <location>
        <begin position="53"/>
        <end position="122"/>
    </location>
</feature>